<dbReference type="PIRSF" id="PIRSF000350">
    <property type="entry name" value="Mercury_reductase_MerA"/>
    <property type="match status" value="1"/>
</dbReference>
<dbReference type="InterPro" id="IPR005543">
    <property type="entry name" value="PASTA_dom"/>
</dbReference>
<dbReference type="CDD" id="cd06577">
    <property type="entry name" value="PASTA_pknB"/>
    <property type="match status" value="1"/>
</dbReference>
<evidence type="ECO:0000256" key="11">
    <source>
        <dbReference type="RuleBase" id="RU003691"/>
    </source>
</evidence>
<dbReference type="Pfam" id="PF07992">
    <property type="entry name" value="Pyr_redox_2"/>
    <property type="match status" value="1"/>
</dbReference>
<comment type="similarity">
    <text evidence="1 11">Belongs to the class-I pyridine nucleotide-disulfide oxidoreductase family.</text>
</comment>
<dbReference type="RefSeq" id="WP_038548190.1">
    <property type="nucleotide sequence ID" value="NZ_CP006842.1"/>
</dbReference>
<dbReference type="InterPro" id="IPR012999">
    <property type="entry name" value="Pyr_OxRdtase_I_AS"/>
</dbReference>
<dbReference type="InterPro" id="IPR036188">
    <property type="entry name" value="FAD/NAD-bd_sf"/>
</dbReference>
<dbReference type="PROSITE" id="PS00076">
    <property type="entry name" value="PYRIDINE_REDOX_1"/>
    <property type="match status" value="1"/>
</dbReference>
<name>X5EBG0_9CORY</name>
<dbReference type="Gene3D" id="3.50.50.60">
    <property type="entry name" value="FAD/NAD(P)-binding domain"/>
    <property type="match status" value="2"/>
</dbReference>
<evidence type="ECO:0000313" key="14">
    <source>
        <dbReference type="EMBL" id="AHW63971.1"/>
    </source>
</evidence>
<evidence type="ECO:0000256" key="3">
    <source>
        <dbReference type="ARBA" id="ARBA00022827"/>
    </source>
</evidence>
<feature type="disulfide bond" description="Redox-active" evidence="10">
    <location>
        <begin position="42"/>
        <end position="47"/>
    </location>
</feature>
<dbReference type="InterPro" id="IPR050151">
    <property type="entry name" value="Class-I_Pyr_Nuc-Dis_Oxidored"/>
</dbReference>
<dbReference type="PANTHER" id="PTHR22912">
    <property type="entry name" value="DISULFIDE OXIDOREDUCTASE"/>
    <property type="match status" value="1"/>
</dbReference>
<dbReference type="EMBL" id="CP006842">
    <property type="protein sequence ID" value="AHW63971.1"/>
    <property type="molecule type" value="Genomic_DNA"/>
</dbReference>
<evidence type="ECO:0000256" key="8">
    <source>
        <dbReference type="PIRSR" id="PIRSR000350-2"/>
    </source>
</evidence>
<evidence type="ECO:0000256" key="4">
    <source>
        <dbReference type="ARBA" id="ARBA00023002"/>
    </source>
</evidence>
<dbReference type="InterPro" id="IPR001100">
    <property type="entry name" value="Pyr_nuc-diS_OxRdtase"/>
</dbReference>
<feature type="active site" description="Proton acceptor" evidence="8">
    <location>
        <position position="464"/>
    </location>
</feature>
<keyword evidence="7 11" id="KW-0676">Redox-active center</keyword>
<dbReference type="InterPro" id="IPR004099">
    <property type="entry name" value="Pyr_nucl-diS_OxRdtase_dimer"/>
</dbReference>
<dbReference type="GO" id="GO:0050627">
    <property type="term" value="F:mycothione reductase [NAD(P)H] activity"/>
    <property type="evidence" value="ECO:0007669"/>
    <property type="project" value="UniProtKB-EC"/>
</dbReference>
<feature type="binding site" evidence="9">
    <location>
        <position position="280"/>
    </location>
    <ligand>
        <name>NAD(+)</name>
        <dbReference type="ChEBI" id="CHEBI:57540"/>
    </ligand>
</feature>
<dbReference type="SUPFAM" id="SSF51905">
    <property type="entry name" value="FAD/NAD(P)-binding domain"/>
    <property type="match status" value="1"/>
</dbReference>
<feature type="domain" description="FAD/NAD(P)-binding" evidence="13">
    <location>
        <begin position="9"/>
        <end position="336"/>
    </location>
</feature>
<feature type="binding site" evidence="9">
    <location>
        <position position="51"/>
    </location>
    <ligand>
        <name>FAD</name>
        <dbReference type="ChEBI" id="CHEBI:57692"/>
    </ligand>
</feature>
<organism evidence="14 15">
    <name type="scientific">Corynebacterium glyciniphilum AJ 3170</name>
    <dbReference type="NCBI Taxonomy" id="1404245"/>
    <lineage>
        <taxon>Bacteria</taxon>
        <taxon>Bacillati</taxon>
        <taxon>Actinomycetota</taxon>
        <taxon>Actinomycetes</taxon>
        <taxon>Mycobacteriales</taxon>
        <taxon>Corynebacteriaceae</taxon>
        <taxon>Corynebacterium</taxon>
    </lineage>
</organism>
<dbReference type="NCBIfam" id="TIGR03452">
    <property type="entry name" value="mycothione_red"/>
    <property type="match status" value="1"/>
</dbReference>
<dbReference type="Proteomes" id="UP000023703">
    <property type="component" value="Chromosome"/>
</dbReference>
<evidence type="ECO:0000256" key="10">
    <source>
        <dbReference type="PIRSR" id="PIRSR000350-4"/>
    </source>
</evidence>
<feature type="domain" description="Pyridine nucleotide-disulphide oxidoreductase dimerisation" evidence="12">
    <location>
        <begin position="361"/>
        <end position="474"/>
    </location>
</feature>
<dbReference type="KEGG" id="cgy:CGLY_07630"/>
<dbReference type="GO" id="GO:0006103">
    <property type="term" value="P:2-oxoglutarate metabolic process"/>
    <property type="evidence" value="ECO:0007669"/>
    <property type="project" value="TreeGrafter"/>
</dbReference>
<proteinExistence type="inferred from homology"/>
<dbReference type="HOGENOM" id="CLU_016755_1_2_11"/>
<evidence type="ECO:0000256" key="6">
    <source>
        <dbReference type="ARBA" id="ARBA00023157"/>
    </source>
</evidence>
<evidence type="ECO:0000256" key="2">
    <source>
        <dbReference type="ARBA" id="ARBA00022630"/>
    </source>
</evidence>
<protein>
    <submittedName>
        <fullName evidence="14">Mycothione reductase</fullName>
        <ecNumber evidence="14">1.8.1.15</ecNumber>
    </submittedName>
</protein>
<keyword evidence="2 11" id="KW-0285">Flavoprotein</keyword>
<evidence type="ECO:0000313" key="15">
    <source>
        <dbReference type="Proteomes" id="UP000023703"/>
    </source>
</evidence>
<keyword evidence="5 9" id="KW-0520">NAD</keyword>
<dbReference type="GO" id="GO:0004148">
    <property type="term" value="F:dihydrolipoyl dehydrogenase (NADH) activity"/>
    <property type="evidence" value="ECO:0007669"/>
    <property type="project" value="TreeGrafter"/>
</dbReference>
<dbReference type="PANTHER" id="PTHR22912:SF217">
    <property type="entry name" value="DIHYDROLIPOYL DEHYDROGENASE"/>
    <property type="match status" value="1"/>
</dbReference>
<dbReference type="InterPro" id="IPR016156">
    <property type="entry name" value="FAD/NAD-linked_Rdtase_dimer_sf"/>
</dbReference>
<feature type="binding site" evidence="9">
    <location>
        <position position="321"/>
    </location>
    <ligand>
        <name>FAD</name>
        <dbReference type="ChEBI" id="CHEBI:57692"/>
    </ligand>
</feature>
<dbReference type="eggNOG" id="COG1249">
    <property type="taxonomic scope" value="Bacteria"/>
</dbReference>
<accession>X5EBG0</accession>
<dbReference type="NCBIfam" id="NF005884">
    <property type="entry name" value="PRK07846.1"/>
    <property type="match status" value="1"/>
</dbReference>
<dbReference type="InterPro" id="IPR023753">
    <property type="entry name" value="FAD/NAD-binding_dom"/>
</dbReference>
<dbReference type="EC" id="1.8.1.15" evidence="14"/>
<dbReference type="PRINTS" id="PR00411">
    <property type="entry name" value="PNDRDTASEI"/>
</dbReference>
<dbReference type="GO" id="GO:0050660">
    <property type="term" value="F:flavin adenine dinucleotide binding"/>
    <property type="evidence" value="ECO:0007669"/>
    <property type="project" value="TreeGrafter"/>
</dbReference>
<dbReference type="AlphaFoldDB" id="X5EBG0"/>
<keyword evidence="6" id="KW-1015">Disulfide bond</keyword>
<keyword evidence="9" id="KW-0547">Nucleotide-binding</keyword>
<evidence type="ECO:0000259" key="12">
    <source>
        <dbReference type="Pfam" id="PF02852"/>
    </source>
</evidence>
<dbReference type="OrthoDB" id="9800167at2"/>
<evidence type="ECO:0000259" key="13">
    <source>
        <dbReference type="Pfam" id="PF07992"/>
    </source>
</evidence>
<comment type="cofactor">
    <cofactor evidence="9">
        <name>FAD</name>
        <dbReference type="ChEBI" id="CHEBI:57692"/>
    </cofactor>
    <text evidence="9">Binds 1 FAD per subunit.</text>
</comment>
<evidence type="ECO:0000256" key="7">
    <source>
        <dbReference type="ARBA" id="ARBA00023284"/>
    </source>
</evidence>
<evidence type="ECO:0000256" key="1">
    <source>
        <dbReference type="ARBA" id="ARBA00007532"/>
    </source>
</evidence>
<dbReference type="Pfam" id="PF02852">
    <property type="entry name" value="Pyr_redox_dim"/>
    <property type="match status" value="1"/>
</dbReference>
<reference evidence="14 15" key="1">
    <citation type="journal article" date="2015" name="Int. J. Syst. Evol. Microbiol.">
        <title>Revisiting Corynebacterium glyciniphilum (ex Kubota et al., 1972) sp. nov., nom. rev., isolated from putrefied banana.</title>
        <authorList>
            <person name="Al-Dilaimi A."/>
            <person name="Bednarz H."/>
            <person name="Lomker A."/>
            <person name="Niehaus K."/>
            <person name="Kalinowski J."/>
            <person name="Ruckert C."/>
        </authorList>
    </citation>
    <scope>NUCLEOTIDE SEQUENCE [LARGE SCALE GENOMIC DNA]</scope>
    <source>
        <strain evidence="14">AJ 3170</strain>
    </source>
</reference>
<dbReference type="Gene3D" id="3.30.390.30">
    <property type="match status" value="1"/>
</dbReference>
<gene>
    <name evidence="14" type="primary">mtr</name>
    <name evidence="14" type="ORF">CGLY_07630</name>
</gene>
<evidence type="ECO:0000256" key="5">
    <source>
        <dbReference type="ARBA" id="ARBA00023027"/>
    </source>
</evidence>
<sequence>MTDSPEHFDLIIVGTGSGNSIPEDLNDRKIAVVEKGVFGGTCINVGCIPTKMYVYAADVARELTDADRYNLYPIGGAAAAPMPVAGWRVNWDDLKERVFGKRIDPISRGGEEYRRGDETPNITLFSDIASFVGERTLRIGEGAGARTITGDQIVLATGTRTWVPEVIGESGIPYRTNADIMRMDELPRTLVILGGGIIAVEFAHIFSALGVEVIVINRSESLLRRFDSTVSSRFTELAGSQWTNLLGHTVTGARADGGLVTLTLDDGREIDCDEVLLAQGRVPNGDLLNASAGGVDLAEDGRILVDDYGRTTAEGVWALGDAANELQLKHVANQEARAVFHNVAADATSESSLEAFKHDNVPGGIFTHPQIGYVGMTEDEARTWAQENGRTVTVKVQEYADVAYGWAMEDTTGFCKLIADADSHRLLGAHIMGPQAATLIQLLVTAIEFDLDLAEFATRQYWPHPSLSELVENAVLGLDLR</sequence>
<dbReference type="SUPFAM" id="SSF55424">
    <property type="entry name" value="FAD/NAD-linked reductases, dimerisation (C-terminal) domain"/>
    <property type="match status" value="1"/>
</dbReference>
<dbReference type="STRING" id="1404245.CGLY_07630"/>
<dbReference type="InterPro" id="IPR017817">
    <property type="entry name" value="Mycothione_reductase"/>
</dbReference>
<keyword evidence="3 9" id="KW-0274">FAD</keyword>
<keyword evidence="4 11" id="KW-0560">Oxidoreductase</keyword>
<dbReference type="PRINTS" id="PR00368">
    <property type="entry name" value="FADPNR"/>
</dbReference>
<feature type="binding site" evidence="9">
    <location>
        <begin position="194"/>
        <end position="201"/>
    </location>
    <ligand>
        <name>NAD(+)</name>
        <dbReference type="ChEBI" id="CHEBI:57540"/>
    </ligand>
</feature>
<keyword evidence="15" id="KW-1185">Reference proteome</keyword>
<evidence type="ECO:0000256" key="9">
    <source>
        <dbReference type="PIRSR" id="PIRSR000350-3"/>
    </source>
</evidence>